<dbReference type="Pfam" id="PF12719">
    <property type="entry name" value="Cnd3"/>
    <property type="match status" value="1"/>
</dbReference>
<sequence>MYTDFYDVNCNHLPSRKVDFVFRPSGTNPSTSEPSSEPPSEISSETPEEIHAHLAKVFQDSQGSMTGHKRQVIMIRALQERANTLGLEDSFNDVFCTLINKVLVVKRTEPVGDRIAKLVCAFITTLQDDYDVEEEKGEGEEQDEGEEDTLSSRFIHMFITHLLRGIESKDKTVRYRVVQLLDFIMGGMREIDDELYESLLFQLDKRIHDKEPYIRIKALHCIARFQDGEEIDEATGKLIVAIQNDPSPEVRRAALLNLVKNETTTNYLLERARDTNAINRRLVYSRVVKEIGDFRTIRSSTREKLLSWGLKDRDESVQKACVKMFGQDWLATVDGDLIELLERLHISTSEVAELAMKKFFDLRRDLTSKITFPQEIWSKLTPEIAFLARSFYEHCNENTLNDVIDANYPESAELAALLTKYLQERNKIRDLSDDDEQDITFVILQLLTIAVDYDFSDEIGRRAMLQVVRSSLANDKLTDELCSAALQVLKKLSINERDFSAMVSEIITDIYDIEYKEDMSKEDESKMTYCLSIAKAMLRLLNEPLSEHMSVDSLIDLLLNPAVRSRRPHIRELGTEALGLCCLLDVNLATDQLYLFGLCLSRGEQKLRLIAIKAMFDILSVHGTKVLDAEDGVDSLSFHKLLYKTLKNDQFPELQALCAEGLCKLYLADVLTDDELFETLVLTYYNPVNAENQGLLQAFAFCLPVYCFSHQNHQQKMSSIAADAFTRLYSAHVDEMSDQETQLLSPSLILQQLTYWTDPANVVNRTEDEVASTTTHLDMAIDFLKTFDGRPSKKYRKTVLMTLSRFNIGNQVPLEKVEDLLNVIDKFKEEIEEDLDTPGKNAIRKLQTRIEAIEKDIQGRHVVSQEDKEFSVILEQDEEEDKEEAAEEEDIDEEFEKEQSRVINNEDEESSSDEEESDSDEDVGDDLVPGGRAHSSLLDSDGDLSMDE</sequence>
<evidence type="ECO:0000256" key="7">
    <source>
        <dbReference type="ARBA" id="ARBA00023306"/>
    </source>
</evidence>
<keyword evidence="7" id="KW-0131">Cell cycle</keyword>
<evidence type="ECO:0000256" key="5">
    <source>
        <dbReference type="ARBA" id="ARBA00022776"/>
    </source>
</evidence>
<gene>
    <name evidence="10" type="ORF">CYBJADRAFT_131564</name>
</gene>
<evidence type="ECO:0000256" key="6">
    <source>
        <dbReference type="ARBA" id="ARBA00023067"/>
    </source>
</evidence>
<dbReference type="OrthoDB" id="27187at2759"/>
<comment type="subcellular location">
    <subcellularLocation>
        <location evidence="1">Chromosome</location>
    </subcellularLocation>
</comment>
<feature type="domain" description="Nuclear condensin complex subunit 3 C-terminal" evidence="9">
    <location>
        <begin position="530"/>
        <end position="808"/>
    </location>
</feature>
<accession>A0A1E4RW29</accession>
<reference evidence="10 11" key="1">
    <citation type="journal article" date="2016" name="Proc. Natl. Acad. Sci. U.S.A.">
        <title>Comparative genomics of biotechnologically important yeasts.</title>
        <authorList>
            <person name="Riley R."/>
            <person name="Haridas S."/>
            <person name="Wolfe K.H."/>
            <person name="Lopes M.R."/>
            <person name="Hittinger C.T."/>
            <person name="Goeker M."/>
            <person name="Salamov A.A."/>
            <person name="Wisecaver J.H."/>
            <person name="Long T.M."/>
            <person name="Calvey C.H."/>
            <person name="Aerts A.L."/>
            <person name="Barry K.W."/>
            <person name="Choi C."/>
            <person name="Clum A."/>
            <person name="Coughlan A.Y."/>
            <person name="Deshpande S."/>
            <person name="Douglass A.P."/>
            <person name="Hanson S.J."/>
            <person name="Klenk H.-P."/>
            <person name="LaButti K.M."/>
            <person name="Lapidus A."/>
            <person name="Lindquist E.A."/>
            <person name="Lipzen A.M."/>
            <person name="Meier-Kolthoff J.P."/>
            <person name="Ohm R.A."/>
            <person name="Otillar R.P."/>
            <person name="Pangilinan J.L."/>
            <person name="Peng Y."/>
            <person name="Rokas A."/>
            <person name="Rosa C.A."/>
            <person name="Scheuner C."/>
            <person name="Sibirny A.A."/>
            <person name="Slot J.C."/>
            <person name="Stielow J.B."/>
            <person name="Sun H."/>
            <person name="Kurtzman C.P."/>
            <person name="Blackwell M."/>
            <person name="Grigoriev I.V."/>
            <person name="Jeffries T.W."/>
        </authorList>
    </citation>
    <scope>NUCLEOTIDE SEQUENCE [LARGE SCALE GENOMIC DNA]</scope>
    <source>
        <strain evidence="11">ATCC 18201 / CBS 1600 / BCRC 20928 / JCM 3617 / NBRC 0987 / NRRL Y-1542</strain>
    </source>
</reference>
<evidence type="ECO:0000256" key="3">
    <source>
        <dbReference type="ARBA" id="ARBA00022454"/>
    </source>
</evidence>
<dbReference type="InterPro" id="IPR027165">
    <property type="entry name" value="CND3"/>
</dbReference>
<dbReference type="GO" id="GO:0000793">
    <property type="term" value="C:condensed chromosome"/>
    <property type="evidence" value="ECO:0007669"/>
    <property type="project" value="TreeGrafter"/>
</dbReference>
<evidence type="ECO:0000256" key="8">
    <source>
        <dbReference type="SAM" id="MobiDB-lite"/>
    </source>
</evidence>
<feature type="compositionally biased region" description="Low complexity" evidence="8">
    <location>
        <begin position="29"/>
        <end position="45"/>
    </location>
</feature>
<feature type="region of interest" description="Disordered" evidence="8">
    <location>
        <begin position="23"/>
        <end position="47"/>
    </location>
</feature>
<protein>
    <recommendedName>
        <fullName evidence="9">Nuclear condensin complex subunit 3 C-terminal domain-containing protein</fullName>
    </recommendedName>
</protein>
<dbReference type="PANTHER" id="PTHR14418">
    <property type="entry name" value="CONDENSIN COMPLEX SUBUNIT 3-RELATED"/>
    <property type="match status" value="1"/>
</dbReference>
<evidence type="ECO:0000256" key="4">
    <source>
        <dbReference type="ARBA" id="ARBA00022618"/>
    </source>
</evidence>
<dbReference type="OMA" id="NHQKNFV"/>
<keyword evidence="3" id="KW-0158">Chromosome</keyword>
<dbReference type="EMBL" id="KV453941">
    <property type="protein sequence ID" value="ODV71440.1"/>
    <property type="molecule type" value="Genomic_DNA"/>
</dbReference>
<evidence type="ECO:0000259" key="9">
    <source>
        <dbReference type="Pfam" id="PF12719"/>
    </source>
</evidence>
<comment type="similarity">
    <text evidence="2">Belongs to the CND3 (condensin subunit 3) family.</text>
</comment>
<name>A0A1E4RW29_CYBJN</name>
<dbReference type="GO" id="GO:0007076">
    <property type="term" value="P:mitotic chromosome condensation"/>
    <property type="evidence" value="ECO:0007669"/>
    <property type="project" value="InterPro"/>
</dbReference>
<evidence type="ECO:0000313" key="11">
    <source>
        <dbReference type="Proteomes" id="UP000094389"/>
    </source>
</evidence>
<dbReference type="SUPFAM" id="SSF48371">
    <property type="entry name" value="ARM repeat"/>
    <property type="match status" value="1"/>
</dbReference>
<feature type="compositionally biased region" description="Acidic residues" evidence="8">
    <location>
        <begin position="905"/>
        <end position="925"/>
    </location>
</feature>
<keyword evidence="11" id="KW-1185">Reference proteome</keyword>
<feature type="compositionally biased region" description="Acidic residues" evidence="8">
    <location>
        <begin position="875"/>
        <end position="896"/>
    </location>
</feature>
<dbReference type="InterPro" id="IPR016024">
    <property type="entry name" value="ARM-type_fold"/>
</dbReference>
<dbReference type="InterPro" id="IPR025977">
    <property type="entry name" value="Cnd3_C"/>
</dbReference>
<keyword evidence="4" id="KW-0132">Cell division</keyword>
<keyword evidence="5" id="KW-0498">Mitosis</keyword>
<evidence type="ECO:0000256" key="1">
    <source>
        <dbReference type="ARBA" id="ARBA00004286"/>
    </source>
</evidence>
<dbReference type="PANTHER" id="PTHR14418:SF5">
    <property type="entry name" value="CONDENSIN COMPLEX SUBUNIT 3"/>
    <property type="match status" value="1"/>
</dbReference>
<dbReference type="RefSeq" id="XP_020068479.1">
    <property type="nucleotide sequence ID" value="XM_020213002.1"/>
</dbReference>
<dbReference type="Gene3D" id="1.25.10.10">
    <property type="entry name" value="Leucine-rich Repeat Variant"/>
    <property type="match status" value="1"/>
</dbReference>
<dbReference type="GO" id="GO:0051301">
    <property type="term" value="P:cell division"/>
    <property type="evidence" value="ECO:0007669"/>
    <property type="project" value="UniProtKB-KW"/>
</dbReference>
<proteinExistence type="inferred from homology"/>
<dbReference type="GO" id="GO:0000796">
    <property type="term" value="C:condensin complex"/>
    <property type="evidence" value="ECO:0007669"/>
    <property type="project" value="InterPro"/>
</dbReference>
<dbReference type="GeneID" id="30987398"/>
<dbReference type="Proteomes" id="UP000094389">
    <property type="component" value="Unassembled WGS sequence"/>
</dbReference>
<dbReference type="STRING" id="983966.A0A1E4RW29"/>
<keyword evidence="6" id="KW-0226">DNA condensation</keyword>
<organism evidence="10 11">
    <name type="scientific">Cyberlindnera jadinii (strain ATCC 18201 / CBS 1600 / BCRC 20928 / JCM 3617 / NBRC 0987 / NRRL Y-1542)</name>
    <name type="common">Torula yeast</name>
    <name type="synonym">Candida utilis</name>
    <dbReference type="NCBI Taxonomy" id="983966"/>
    <lineage>
        <taxon>Eukaryota</taxon>
        <taxon>Fungi</taxon>
        <taxon>Dikarya</taxon>
        <taxon>Ascomycota</taxon>
        <taxon>Saccharomycotina</taxon>
        <taxon>Saccharomycetes</taxon>
        <taxon>Phaffomycetales</taxon>
        <taxon>Phaffomycetaceae</taxon>
        <taxon>Cyberlindnera</taxon>
    </lineage>
</organism>
<dbReference type="AlphaFoldDB" id="A0A1E4RW29"/>
<evidence type="ECO:0000313" key="10">
    <source>
        <dbReference type="EMBL" id="ODV71440.1"/>
    </source>
</evidence>
<evidence type="ECO:0000256" key="2">
    <source>
        <dbReference type="ARBA" id="ARBA00006533"/>
    </source>
</evidence>
<dbReference type="InterPro" id="IPR011989">
    <property type="entry name" value="ARM-like"/>
</dbReference>
<feature type="region of interest" description="Disordered" evidence="8">
    <location>
        <begin position="868"/>
        <end position="948"/>
    </location>
</feature>